<evidence type="ECO:0000313" key="1">
    <source>
        <dbReference type="EMBL" id="KAJ4355913.1"/>
    </source>
</evidence>
<dbReference type="GeneID" id="80907468"/>
<keyword evidence="2" id="KW-1185">Reference proteome</keyword>
<organism evidence="1 2">
    <name type="scientific">Didymosphaeria variabile</name>
    <dbReference type="NCBI Taxonomy" id="1932322"/>
    <lineage>
        <taxon>Eukaryota</taxon>
        <taxon>Fungi</taxon>
        <taxon>Dikarya</taxon>
        <taxon>Ascomycota</taxon>
        <taxon>Pezizomycotina</taxon>
        <taxon>Dothideomycetes</taxon>
        <taxon>Pleosporomycetidae</taxon>
        <taxon>Pleosporales</taxon>
        <taxon>Massarineae</taxon>
        <taxon>Didymosphaeriaceae</taxon>
        <taxon>Didymosphaeria</taxon>
    </lineage>
</organism>
<sequence length="168" mass="19729">MTESIRLYTAQTYLSSFSKLSVPSFSSVLSDTYTHTYAPSSLVETLNREGYPDKSAFLDHIRSIARLMTGFPVTPIQMIEDEKQNAVWAWTKSKTEWKREVIDEDNEWDYKGEYVFMFWLDESGTKIEKCVEMLDSWATRERLLILSAKARENIKRRTGEEFDWLNKV</sequence>
<protein>
    <submittedName>
        <fullName evidence="1">Uncharacterized protein</fullName>
    </submittedName>
</protein>
<reference evidence="1" key="1">
    <citation type="submission" date="2022-10" db="EMBL/GenBank/DDBJ databases">
        <title>Tapping the CABI collections for fungal endophytes: first genome assemblies for Collariella, Neodidymelliopsis, Ascochyta clinopodiicola, Didymella pomorum, Didymosphaeria variabile, Neocosmospora piperis and Neocucurbitaria cava.</title>
        <authorList>
            <person name="Hill R."/>
        </authorList>
    </citation>
    <scope>NUCLEOTIDE SEQUENCE</scope>
    <source>
        <strain evidence="1">IMI 356815</strain>
    </source>
</reference>
<evidence type="ECO:0000313" key="2">
    <source>
        <dbReference type="Proteomes" id="UP001140513"/>
    </source>
</evidence>
<dbReference type="Proteomes" id="UP001140513">
    <property type="component" value="Unassembled WGS sequence"/>
</dbReference>
<dbReference type="AlphaFoldDB" id="A0A9W9CCT1"/>
<dbReference type="EMBL" id="JAPEUX010000003">
    <property type="protein sequence ID" value="KAJ4355913.1"/>
    <property type="molecule type" value="Genomic_DNA"/>
</dbReference>
<gene>
    <name evidence="1" type="ORF">N0V89_003938</name>
</gene>
<dbReference type="OrthoDB" id="3758478at2759"/>
<name>A0A9W9CCT1_9PLEO</name>
<comment type="caution">
    <text evidence="1">The sequence shown here is derived from an EMBL/GenBank/DDBJ whole genome shotgun (WGS) entry which is preliminary data.</text>
</comment>
<proteinExistence type="predicted"/>
<accession>A0A9W9CCT1</accession>
<dbReference type="RefSeq" id="XP_056073039.1">
    <property type="nucleotide sequence ID" value="XM_056212731.1"/>
</dbReference>